<dbReference type="AlphaFoldDB" id="A0AAV6YCW3"/>
<accession>A0AAV6YCW3</accession>
<organism evidence="1 2">
    <name type="scientific">Buddleja alternifolia</name>
    <dbReference type="NCBI Taxonomy" id="168488"/>
    <lineage>
        <taxon>Eukaryota</taxon>
        <taxon>Viridiplantae</taxon>
        <taxon>Streptophyta</taxon>
        <taxon>Embryophyta</taxon>
        <taxon>Tracheophyta</taxon>
        <taxon>Spermatophyta</taxon>
        <taxon>Magnoliopsida</taxon>
        <taxon>eudicotyledons</taxon>
        <taxon>Gunneridae</taxon>
        <taxon>Pentapetalae</taxon>
        <taxon>asterids</taxon>
        <taxon>lamiids</taxon>
        <taxon>Lamiales</taxon>
        <taxon>Scrophulariaceae</taxon>
        <taxon>Buddlejeae</taxon>
        <taxon>Buddleja</taxon>
    </lineage>
</organism>
<sequence>MDGQFPDAEGWSLGKEKFFFELLHIACGRNEINGGRLENNVLVGLQYRMNVEFGGFTETSVLNRFNINTRMRQCTSYVGEKYWDKLFEVFDDHLGASSVDNLSDAGNAQVQSGDTTSLVPDSDYLYNLICFAFKYELE</sequence>
<gene>
    <name evidence="1" type="ORF">BUALT_Bualt01G0100800</name>
</gene>
<evidence type="ECO:0000313" key="1">
    <source>
        <dbReference type="EMBL" id="KAG8390604.1"/>
    </source>
</evidence>
<keyword evidence="2" id="KW-1185">Reference proteome</keyword>
<reference evidence="1" key="1">
    <citation type="submission" date="2019-10" db="EMBL/GenBank/DDBJ databases">
        <authorList>
            <person name="Zhang R."/>
            <person name="Pan Y."/>
            <person name="Wang J."/>
            <person name="Ma R."/>
            <person name="Yu S."/>
        </authorList>
    </citation>
    <scope>NUCLEOTIDE SEQUENCE</scope>
    <source>
        <strain evidence="1">LA-IB0</strain>
        <tissue evidence="1">Leaf</tissue>
    </source>
</reference>
<dbReference type="EMBL" id="WHWC01000001">
    <property type="protein sequence ID" value="KAG8390604.1"/>
    <property type="molecule type" value="Genomic_DNA"/>
</dbReference>
<evidence type="ECO:0000313" key="2">
    <source>
        <dbReference type="Proteomes" id="UP000826271"/>
    </source>
</evidence>
<protein>
    <submittedName>
        <fullName evidence="1">Uncharacterized protein</fullName>
    </submittedName>
</protein>
<proteinExistence type="predicted"/>
<name>A0AAV6YCW3_9LAMI</name>
<comment type="caution">
    <text evidence="1">The sequence shown here is derived from an EMBL/GenBank/DDBJ whole genome shotgun (WGS) entry which is preliminary data.</text>
</comment>
<dbReference type="Proteomes" id="UP000826271">
    <property type="component" value="Unassembled WGS sequence"/>
</dbReference>